<evidence type="ECO:0000256" key="5">
    <source>
        <dbReference type="ARBA" id="ARBA00022741"/>
    </source>
</evidence>
<keyword evidence="6" id="KW-0067">ATP-binding</keyword>
<name>X1A0E0_9ZZZZ</name>
<keyword evidence="5" id="KW-0547">Nucleotide-binding</keyword>
<evidence type="ECO:0000256" key="3">
    <source>
        <dbReference type="ARBA" id="ARBA00022448"/>
    </source>
</evidence>
<comment type="similarity">
    <text evidence="2">Belongs to the ABC transporter superfamily.</text>
</comment>
<accession>X1A0E0</accession>
<dbReference type="Pfam" id="PF00005">
    <property type="entry name" value="ABC_tran"/>
    <property type="match status" value="1"/>
</dbReference>
<dbReference type="InterPro" id="IPR015856">
    <property type="entry name" value="ABC_transpr_CbiO/EcfA_su"/>
</dbReference>
<evidence type="ECO:0000256" key="7">
    <source>
        <dbReference type="ARBA" id="ARBA00022967"/>
    </source>
</evidence>
<dbReference type="EMBL" id="BART01000078">
    <property type="protein sequence ID" value="GAG63602.1"/>
    <property type="molecule type" value="Genomic_DNA"/>
</dbReference>
<dbReference type="PANTHER" id="PTHR43553">
    <property type="entry name" value="HEAVY METAL TRANSPORTER"/>
    <property type="match status" value="1"/>
</dbReference>
<keyword evidence="3" id="KW-0813">Transport</keyword>
<evidence type="ECO:0000256" key="2">
    <source>
        <dbReference type="ARBA" id="ARBA00005417"/>
    </source>
</evidence>
<dbReference type="Gene3D" id="3.40.50.300">
    <property type="entry name" value="P-loop containing nucleotide triphosphate hydrolases"/>
    <property type="match status" value="1"/>
</dbReference>
<dbReference type="SMART" id="SM00382">
    <property type="entry name" value="AAA"/>
    <property type="match status" value="1"/>
</dbReference>
<reference evidence="10" key="1">
    <citation type="journal article" date="2014" name="Front. Microbiol.">
        <title>High frequency of phylogenetically diverse reductive dehalogenase-homologous genes in deep subseafloor sedimentary metagenomes.</title>
        <authorList>
            <person name="Kawai M."/>
            <person name="Futagami T."/>
            <person name="Toyoda A."/>
            <person name="Takaki Y."/>
            <person name="Nishi S."/>
            <person name="Hori S."/>
            <person name="Arai W."/>
            <person name="Tsubouchi T."/>
            <person name="Morono Y."/>
            <person name="Uchiyama I."/>
            <person name="Ito T."/>
            <person name="Fujiyama A."/>
            <person name="Inagaki F."/>
            <person name="Takami H."/>
        </authorList>
    </citation>
    <scope>NUCLEOTIDE SEQUENCE</scope>
    <source>
        <strain evidence="10">Expedition CK06-06</strain>
    </source>
</reference>
<dbReference type="GO" id="GO:0016887">
    <property type="term" value="F:ATP hydrolysis activity"/>
    <property type="evidence" value="ECO:0007669"/>
    <property type="project" value="InterPro"/>
</dbReference>
<protein>
    <recommendedName>
        <fullName evidence="9">ABC transporter domain-containing protein</fullName>
    </recommendedName>
</protein>
<dbReference type="CDD" id="cd03225">
    <property type="entry name" value="ABC_cobalt_CbiO_domain1"/>
    <property type="match status" value="1"/>
</dbReference>
<proteinExistence type="inferred from homology"/>
<dbReference type="GO" id="GO:0005524">
    <property type="term" value="F:ATP binding"/>
    <property type="evidence" value="ECO:0007669"/>
    <property type="project" value="UniProtKB-KW"/>
</dbReference>
<gene>
    <name evidence="10" type="ORF">S01H4_00547</name>
</gene>
<dbReference type="PANTHER" id="PTHR43553:SF27">
    <property type="entry name" value="ENERGY-COUPLING FACTOR TRANSPORTER ATP-BINDING PROTEIN ECFA2"/>
    <property type="match status" value="1"/>
</dbReference>
<dbReference type="GO" id="GO:0043190">
    <property type="term" value="C:ATP-binding cassette (ABC) transporter complex"/>
    <property type="evidence" value="ECO:0007669"/>
    <property type="project" value="TreeGrafter"/>
</dbReference>
<evidence type="ECO:0000256" key="1">
    <source>
        <dbReference type="ARBA" id="ARBA00004202"/>
    </source>
</evidence>
<feature type="domain" description="ABC transporter" evidence="9">
    <location>
        <begin position="39"/>
        <end position="272"/>
    </location>
</feature>
<dbReference type="SUPFAM" id="SSF52540">
    <property type="entry name" value="P-loop containing nucleoside triphosphate hydrolases"/>
    <property type="match status" value="1"/>
</dbReference>
<dbReference type="PROSITE" id="PS50893">
    <property type="entry name" value="ABC_TRANSPORTER_2"/>
    <property type="match status" value="1"/>
</dbReference>
<dbReference type="AlphaFoldDB" id="X1A0E0"/>
<organism evidence="10">
    <name type="scientific">marine sediment metagenome</name>
    <dbReference type="NCBI Taxonomy" id="412755"/>
    <lineage>
        <taxon>unclassified sequences</taxon>
        <taxon>metagenomes</taxon>
        <taxon>ecological metagenomes</taxon>
    </lineage>
</organism>
<sequence>MRKGSGEELKKKEGLELAKSLKKKLHLNLKEEKSEEKAIDVKGLNFTYPTGKKAVKNVTFDINKGDMVALMGKNGSGKTTLSSLLMGLNKPNSGEGTIANLDINNTPIDELSKKIGYVFQYPEHQFITNSCYDEIAFSLKSEKIEESEKKQRVERVLELMELLEFSEKNPFNLSMGQKRRLSIATMLVKDLEVLILDEPFTGQDEKNISKLMDIIQKLNNNSLTILIITHDLNIASKYLNKVMVMDNGELVFSGETFELYDFLEINKSRYINTPQIFRLSRLLREIGEIDIPIVDDVDEFIELFET</sequence>
<comment type="caution">
    <text evidence="10">The sequence shown here is derived from an EMBL/GenBank/DDBJ whole genome shotgun (WGS) entry which is preliminary data.</text>
</comment>
<dbReference type="InterPro" id="IPR027417">
    <property type="entry name" value="P-loop_NTPase"/>
</dbReference>
<keyword evidence="7" id="KW-1278">Translocase</keyword>
<evidence type="ECO:0000256" key="4">
    <source>
        <dbReference type="ARBA" id="ARBA00022475"/>
    </source>
</evidence>
<keyword evidence="4" id="KW-1003">Cell membrane</keyword>
<dbReference type="InterPro" id="IPR050095">
    <property type="entry name" value="ECF_ABC_transporter_ATP-bd"/>
</dbReference>
<dbReference type="GO" id="GO:0042626">
    <property type="term" value="F:ATPase-coupled transmembrane transporter activity"/>
    <property type="evidence" value="ECO:0007669"/>
    <property type="project" value="TreeGrafter"/>
</dbReference>
<dbReference type="InterPro" id="IPR003593">
    <property type="entry name" value="AAA+_ATPase"/>
</dbReference>
<evidence type="ECO:0000259" key="9">
    <source>
        <dbReference type="PROSITE" id="PS50893"/>
    </source>
</evidence>
<dbReference type="InterPro" id="IPR003439">
    <property type="entry name" value="ABC_transporter-like_ATP-bd"/>
</dbReference>
<evidence type="ECO:0000256" key="6">
    <source>
        <dbReference type="ARBA" id="ARBA00022840"/>
    </source>
</evidence>
<evidence type="ECO:0000256" key="8">
    <source>
        <dbReference type="ARBA" id="ARBA00023136"/>
    </source>
</evidence>
<comment type="subcellular location">
    <subcellularLocation>
        <location evidence="1">Cell membrane</location>
        <topology evidence="1">Peripheral membrane protein</topology>
    </subcellularLocation>
</comment>
<evidence type="ECO:0000313" key="10">
    <source>
        <dbReference type="EMBL" id="GAG63602.1"/>
    </source>
</evidence>
<dbReference type="FunFam" id="3.40.50.300:FF:000224">
    <property type="entry name" value="Energy-coupling factor transporter ATP-binding protein EcfA"/>
    <property type="match status" value="1"/>
</dbReference>
<keyword evidence="8" id="KW-0472">Membrane</keyword>